<sequence length="243" mass="28023">MIIIPMAGLSSRFFNAGFDKPKYMLDLGGVSVFSKAVLSFEHYFNEEKFVFIIRNIYNTSRFVINEITKLGIEHYKIITLDHETNGQAETVFLATQKLESDEPIIIFNIDTFRKNYRKPEFIGECDGYLEVFSGPGNHWSFIFPQDSETVARTAEKERISDLCSDGLYYFKSKNTFEEAFLNSVSTNASINGEYYVAPLYNRLIEMGKIVKFMEVDLNELEFCGTPSEYIHLTKLYKAVKNDN</sequence>
<evidence type="ECO:0000313" key="1">
    <source>
        <dbReference type="EMBL" id="MFK9084291.1"/>
    </source>
</evidence>
<reference evidence="1" key="1">
    <citation type="submission" date="2024-11" db="EMBL/GenBank/DDBJ databases">
        <authorList>
            <person name="Lucas J.A."/>
        </authorList>
    </citation>
    <scope>NUCLEOTIDE SEQUENCE</scope>
    <source>
        <strain evidence="1">Z 8.8</strain>
    </source>
</reference>
<proteinExistence type="predicted"/>
<comment type="caution">
    <text evidence="1">The sequence shown here is derived from an EMBL/GenBank/DDBJ whole genome shotgun (WGS) entry which is preliminary data.</text>
</comment>
<dbReference type="EMBL" id="JBJHQE010000077">
    <property type="protein sequence ID" value="MFK9084291.1"/>
    <property type="molecule type" value="Genomic_DNA"/>
</dbReference>
<name>A0ACC7N0C3_9PSED</name>
<evidence type="ECO:0000313" key="2">
    <source>
        <dbReference type="Proteomes" id="UP001622950"/>
    </source>
</evidence>
<dbReference type="Proteomes" id="UP001622950">
    <property type="component" value="Unassembled WGS sequence"/>
</dbReference>
<accession>A0ACC7N0C3</accession>
<organism evidence="1 2">
    <name type="scientific">Pseudomonas neuropathica</name>
    <dbReference type="NCBI Taxonomy" id="2730425"/>
    <lineage>
        <taxon>Bacteria</taxon>
        <taxon>Pseudomonadati</taxon>
        <taxon>Pseudomonadota</taxon>
        <taxon>Gammaproteobacteria</taxon>
        <taxon>Pseudomonadales</taxon>
        <taxon>Pseudomonadaceae</taxon>
        <taxon>Pseudomonas</taxon>
    </lineage>
</organism>
<keyword evidence="2" id="KW-1185">Reference proteome</keyword>
<protein>
    <submittedName>
        <fullName evidence="1">Glycosyltransferase family 2 protein</fullName>
    </submittedName>
</protein>
<gene>
    <name evidence="1" type="ORF">ACJEBM_26915</name>
</gene>